<accession>Q6TMP9</accession>
<proteinExistence type="predicted"/>
<evidence type="ECO:0000313" key="1">
    <source>
        <dbReference type="EMBL" id="AAQ93574.1"/>
    </source>
</evidence>
<geneLocation type="plasmid" evidence="1">
    <name>pSCL2</name>
</geneLocation>
<protein>
    <submittedName>
        <fullName evidence="1">Uncharacterized protein</fullName>
    </submittedName>
</protein>
<keyword evidence="1" id="KW-0614">Plasmid</keyword>
<name>Q6TMP9_STRCL</name>
<gene>
    <name evidence="1" type="ORF">pSCL2.6.207.6c</name>
</gene>
<dbReference type="EMBL" id="AH013299">
    <property type="protein sequence ID" value="AAQ93574.1"/>
    <property type="molecule type" value="Genomic_DNA"/>
</dbReference>
<sequence length="34" mass="3923">MLMNMTFINTDPWNRVPVLGIVVPLFSDLGDRFL</sequence>
<dbReference type="AlphaFoldDB" id="Q6TMP9"/>
<reference evidence="1" key="1">
    <citation type="journal article" date="2006" name="Can. J. Microbiol.">
        <title>Prediction and functional analysis of the replication origin of the linear plasmid pSCL2 in Streptomyces clavuligerus.</title>
        <authorList>
            <person name="Wu W."/>
            <person name="Leblanc S.K."/>
            <person name="Piktel J."/>
            <person name="Jensen S.E."/>
            <person name="Roy K.L."/>
        </authorList>
    </citation>
    <scope>NUCLEOTIDE SEQUENCE</scope>
    <source>
        <plasmid evidence="1">pSCL2</plasmid>
    </source>
</reference>
<organism evidence="1">
    <name type="scientific">Streptomyces clavuligerus</name>
    <dbReference type="NCBI Taxonomy" id="1901"/>
    <lineage>
        <taxon>Bacteria</taxon>
        <taxon>Bacillati</taxon>
        <taxon>Actinomycetota</taxon>
        <taxon>Actinomycetes</taxon>
        <taxon>Kitasatosporales</taxon>
        <taxon>Streptomycetaceae</taxon>
        <taxon>Streptomyces</taxon>
    </lineage>
</organism>